<feature type="compositionally biased region" description="Acidic residues" evidence="1">
    <location>
        <begin position="88"/>
        <end position="106"/>
    </location>
</feature>
<accession>A0A8E2JXK8</accession>
<dbReference type="EMBL" id="KV748814">
    <property type="protein sequence ID" value="OCL12904.1"/>
    <property type="molecule type" value="Genomic_DNA"/>
</dbReference>
<evidence type="ECO:0000313" key="2">
    <source>
        <dbReference type="EMBL" id="OCL12904.1"/>
    </source>
</evidence>
<sequence>MREVGLGLGFVWCERVTPPGLTRLEFFDVGLVVEEIGGKELAALVEELDGPGLEDEDEDGLEAELWRALEREGGEEEDEVVEVGADVGTDEESDEDGDSEIDDDAW</sequence>
<organism evidence="2 3">
    <name type="scientific">Glonium stellatum</name>
    <dbReference type="NCBI Taxonomy" id="574774"/>
    <lineage>
        <taxon>Eukaryota</taxon>
        <taxon>Fungi</taxon>
        <taxon>Dikarya</taxon>
        <taxon>Ascomycota</taxon>
        <taxon>Pezizomycotina</taxon>
        <taxon>Dothideomycetes</taxon>
        <taxon>Pleosporomycetidae</taxon>
        <taxon>Gloniales</taxon>
        <taxon>Gloniaceae</taxon>
        <taxon>Glonium</taxon>
    </lineage>
</organism>
<feature type="region of interest" description="Disordered" evidence="1">
    <location>
        <begin position="70"/>
        <end position="106"/>
    </location>
</feature>
<gene>
    <name evidence="2" type="ORF">AOQ84DRAFT_385788</name>
</gene>
<dbReference type="AlphaFoldDB" id="A0A8E2JXK8"/>
<dbReference type="Proteomes" id="UP000250140">
    <property type="component" value="Unassembled WGS sequence"/>
</dbReference>
<evidence type="ECO:0000256" key="1">
    <source>
        <dbReference type="SAM" id="MobiDB-lite"/>
    </source>
</evidence>
<name>A0A8E2JXK8_9PEZI</name>
<dbReference type="OrthoDB" id="10344318at2759"/>
<proteinExistence type="predicted"/>
<protein>
    <submittedName>
        <fullName evidence="2">Uncharacterized protein</fullName>
    </submittedName>
</protein>
<reference evidence="2 3" key="1">
    <citation type="journal article" date="2016" name="Nat. Commun.">
        <title>Ectomycorrhizal ecology is imprinted in the genome of the dominant symbiotic fungus Cenococcum geophilum.</title>
        <authorList>
            <consortium name="DOE Joint Genome Institute"/>
            <person name="Peter M."/>
            <person name="Kohler A."/>
            <person name="Ohm R.A."/>
            <person name="Kuo A."/>
            <person name="Krutzmann J."/>
            <person name="Morin E."/>
            <person name="Arend M."/>
            <person name="Barry K.W."/>
            <person name="Binder M."/>
            <person name="Choi C."/>
            <person name="Clum A."/>
            <person name="Copeland A."/>
            <person name="Grisel N."/>
            <person name="Haridas S."/>
            <person name="Kipfer T."/>
            <person name="LaButti K."/>
            <person name="Lindquist E."/>
            <person name="Lipzen A."/>
            <person name="Maire R."/>
            <person name="Meier B."/>
            <person name="Mihaltcheva S."/>
            <person name="Molinier V."/>
            <person name="Murat C."/>
            <person name="Poggeler S."/>
            <person name="Quandt C.A."/>
            <person name="Sperisen C."/>
            <person name="Tritt A."/>
            <person name="Tisserant E."/>
            <person name="Crous P.W."/>
            <person name="Henrissat B."/>
            <person name="Nehls U."/>
            <person name="Egli S."/>
            <person name="Spatafora J.W."/>
            <person name="Grigoriev I.V."/>
            <person name="Martin F.M."/>
        </authorList>
    </citation>
    <scope>NUCLEOTIDE SEQUENCE [LARGE SCALE GENOMIC DNA]</scope>
    <source>
        <strain evidence="2 3">CBS 207.34</strain>
    </source>
</reference>
<keyword evidence="3" id="KW-1185">Reference proteome</keyword>
<evidence type="ECO:0000313" key="3">
    <source>
        <dbReference type="Proteomes" id="UP000250140"/>
    </source>
</evidence>